<proteinExistence type="predicted"/>
<organism evidence="2 3">
    <name type="scientific">Apolygus lucorum</name>
    <name type="common">Small green plant bug</name>
    <name type="synonym">Lygocoris lucorum</name>
    <dbReference type="NCBI Taxonomy" id="248454"/>
    <lineage>
        <taxon>Eukaryota</taxon>
        <taxon>Metazoa</taxon>
        <taxon>Ecdysozoa</taxon>
        <taxon>Arthropoda</taxon>
        <taxon>Hexapoda</taxon>
        <taxon>Insecta</taxon>
        <taxon>Pterygota</taxon>
        <taxon>Neoptera</taxon>
        <taxon>Paraneoptera</taxon>
        <taxon>Hemiptera</taxon>
        <taxon>Heteroptera</taxon>
        <taxon>Panheteroptera</taxon>
        <taxon>Cimicomorpha</taxon>
        <taxon>Miridae</taxon>
        <taxon>Mirini</taxon>
        <taxon>Apolygus</taxon>
    </lineage>
</organism>
<dbReference type="Proteomes" id="UP000466442">
    <property type="component" value="Unassembled WGS sequence"/>
</dbReference>
<name>A0A8S9XDV1_APOLU</name>
<evidence type="ECO:0000256" key="1">
    <source>
        <dbReference type="SAM" id="MobiDB-lite"/>
    </source>
</evidence>
<feature type="region of interest" description="Disordered" evidence="1">
    <location>
        <begin position="1"/>
        <end position="109"/>
    </location>
</feature>
<dbReference type="AlphaFoldDB" id="A0A8S9XDV1"/>
<accession>A0A8S9XDV1</accession>
<protein>
    <submittedName>
        <fullName evidence="2">Uncharacterized protein</fullName>
    </submittedName>
</protein>
<reference evidence="2" key="1">
    <citation type="journal article" date="2021" name="Mol. Ecol. Resour.">
        <title>Apolygus lucorum genome provides insights into omnivorousness and mesophyll feeding.</title>
        <authorList>
            <person name="Liu Y."/>
            <person name="Liu H."/>
            <person name="Wang H."/>
            <person name="Huang T."/>
            <person name="Liu B."/>
            <person name="Yang B."/>
            <person name="Yin L."/>
            <person name="Li B."/>
            <person name="Zhang Y."/>
            <person name="Zhang S."/>
            <person name="Jiang F."/>
            <person name="Zhang X."/>
            <person name="Ren Y."/>
            <person name="Wang B."/>
            <person name="Wang S."/>
            <person name="Lu Y."/>
            <person name="Wu K."/>
            <person name="Fan W."/>
            <person name="Wang G."/>
        </authorList>
    </citation>
    <scope>NUCLEOTIDE SEQUENCE</scope>
    <source>
        <strain evidence="2">12Hb</strain>
    </source>
</reference>
<evidence type="ECO:0000313" key="2">
    <source>
        <dbReference type="EMBL" id="KAF6207240.1"/>
    </source>
</evidence>
<gene>
    <name evidence="2" type="ORF">GE061_018481</name>
</gene>
<feature type="compositionally biased region" description="Basic and acidic residues" evidence="1">
    <location>
        <begin position="19"/>
        <end position="50"/>
    </location>
</feature>
<keyword evidence="3" id="KW-1185">Reference proteome</keyword>
<comment type="caution">
    <text evidence="2">The sequence shown here is derived from an EMBL/GenBank/DDBJ whole genome shotgun (WGS) entry which is preliminary data.</text>
</comment>
<sequence length="109" mass="12565">MGWKDQSESIELPKSMCQEVERPHDDVTEKKEPEECQNEQKEKSKSQSKEPRKRAHPLSNTDSSCKRRIVEQPSDEDSESEMKIEENEVLNPFGDEPAGDVRIEDSYAV</sequence>
<evidence type="ECO:0000313" key="3">
    <source>
        <dbReference type="Proteomes" id="UP000466442"/>
    </source>
</evidence>
<feature type="compositionally biased region" description="Basic and acidic residues" evidence="1">
    <location>
        <begin position="99"/>
        <end position="109"/>
    </location>
</feature>
<dbReference type="EMBL" id="WIXP02000008">
    <property type="protein sequence ID" value="KAF6207240.1"/>
    <property type="molecule type" value="Genomic_DNA"/>
</dbReference>